<sequence length="168" mass="18576">MSHRRRTKPILVCVGTIAENSGVYIADRNVVFGISSHSKSNNGFGRVDSHNLLYRNVNIVYDSDLIDTPIDDRDVKIYQNQTSASGSRETHVGFDSVNVATITNNSGIYVGDMKITGFDAHSKTNNGLGAISGNRNGEMKNLNYVYDSDVIDAPIHDQDIKLLSRDRR</sequence>
<evidence type="ECO:0000313" key="1">
    <source>
        <dbReference type="EMBL" id="MDQ0188825.1"/>
    </source>
</evidence>
<organism evidence="1 2">
    <name type="scientific">Alicyclobacillus cycloheptanicus</name>
    <dbReference type="NCBI Taxonomy" id="1457"/>
    <lineage>
        <taxon>Bacteria</taxon>
        <taxon>Bacillati</taxon>
        <taxon>Bacillota</taxon>
        <taxon>Bacilli</taxon>
        <taxon>Bacillales</taxon>
        <taxon>Alicyclobacillaceae</taxon>
        <taxon>Alicyclobacillus</taxon>
    </lineage>
</organism>
<gene>
    <name evidence="1" type="ORF">J2S03_000637</name>
</gene>
<evidence type="ECO:0000313" key="2">
    <source>
        <dbReference type="Proteomes" id="UP001232973"/>
    </source>
</evidence>
<protein>
    <submittedName>
        <fullName evidence="1">Uncharacterized protein</fullName>
    </submittedName>
</protein>
<keyword evidence="2" id="KW-1185">Reference proteome</keyword>
<dbReference type="EMBL" id="JAUSTP010000002">
    <property type="protein sequence ID" value="MDQ0188825.1"/>
    <property type="molecule type" value="Genomic_DNA"/>
</dbReference>
<dbReference type="RefSeq" id="WP_274455202.1">
    <property type="nucleotide sequence ID" value="NZ_CP067097.1"/>
</dbReference>
<reference evidence="1 2" key="1">
    <citation type="submission" date="2023-07" db="EMBL/GenBank/DDBJ databases">
        <title>Genomic Encyclopedia of Type Strains, Phase IV (KMG-IV): sequencing the most valuable type-strain genomes for metagenomic binning, comparative biology and taxonomic classification.</title>
        <authorList>
            <person name="Goeker M."/>
        </authorList>
    </citation>
    <scope>NUCLEOTIDE SEQUENCE [LARGE SCALE GENOMIC DNA]</scope>
    <source>
        <strain evidence="1 2">DSM 4006</strain>
    </source>
</reference>
<dbReference type="Proteomes" id="UP001232973">
    <property type="component" value="Unassembled WGS sequence"/>
</dbReference>
<name>A0ABT9XFC8_9BACL</name>
<comment type="caution">
    <text evidence="1">The sequence shown here is derived from an EMBL/GenBank/DDBJ whole genome shotgun (WGS) entry which is preliminary data.</text>
</comment>
<proteinExistence type="predicted"/>
<accession>A0ABT9XFC8</accession>